<dbReference type="CTD" id="27134"/>
<dbReference type="InterPro" id="IPR027417">
    <property type="entry name" value="P-loop_NTPase"/>
</dbReference>
<dbReference type="InterPro" id="IPR001452">
    <property type="entry name" value="SH3_domain"/>
</dbReference>
<dbReference type="PRINTS" id="PR01600">
    <property type="entry name" value="ZONOCCLUDNS3"/>
</dbReference>
<evidence type="ECO:0000259" key="13">
    <source>
        <dbReference type="PROSITE" id="PS50052"/>
    </source>
</evidence>
<dbReference type="CDD" id="cd06727">
    <property type="entry name" value="PDZ1_ZO1-like"/>
    <property type="match status" value="1"/>
</dbReference>
<organism evidence="15 16">
    <name type="scientific">Betta splendens</name>
    <name type="common">Siamese fighting fish</name>
    <dbReference type="NCBI Taxonomy" id="158456"/>
    <lineage>
        <taxon>Eukaryota</taxon>
        <taxon>Metazoa</taxon>
        <taxon>Chordata</taxon>
        <taxon>Craniata</taxon>
        <taxon>Vertebrata</taxon>
        <taxon>Euteleostomi</taxon>
        <taxon>Actinopterygii</taxon>
        <taxon>Neopterygii</taxon>
        <taxon>Teleostei</taxon>
        <taxon>Neoteleostei</taxon>
        <taxon>Acanthomorphata</taxon>
        <taxon>Anabantaria</taxon>
        <taxon>Anabantiformes</taxon>
        <taxon>Anabantoidei</taxon>
        <taxon>Osphronemidae</taxon>
        <taxon>Betta</taxon>
    </lineage>
</organism>
<evidence type="ECO:0000256" key="5">
    <source>
        <dbReference type="ARBA" id="ARBA00022443"/>
    </source>
</evidence>
<proteinExistence type="inferred from homology"/>
<feature type="region of interest" description="Disordered" evidence="11">
    <location>
        <begin position="351"/>
        <end position="734"/>
    </location>
</feature>
<dbReference type="CDD" id="cd06729">
    <property type="entry name" value="PDZ3_ZO1-like_domain"/>
    <property type="match status" value="1"/>
</dbReference>
<feature type="compositionally biased region" description="Polar residues" evidence="11">
    <location>
        <begin position="569"/>
        <end position="583"/>
    </location>
</feature>
<sequence>MCSSCDLCGLFAVWEITAALNVCDQLLHVWNFVVRISRSTEFYQQKILKEENHFTSTVVVMNLKQRIKLLKHFGSVPPEPPPPLLVVPRPAMEEITIWEQHTITLNKDPKLGFGFALSGGKDKPHPDTGDTTVVVSDVLPNGPASGRLFTKDQIVMVNGVSMDNVYSNYTIQTLKSCGKTANITVKRPRKIQIPVSSRPSRAASQSNLLDQDPPRRTRRYSDGSDNRDGGRYRSSSPDHNGHTNTLPMSSGYKRLPRQDAPEKPIKTTLVKKKLSDEYGLKLGSQIFIKHMTDTGLAAREGTLQEGDLILKINGITTENLSLLETKHLVEKSRGKLTMTVLRDDRRFLVSIPEVEDSPPNSEDDERKDSSSELEDISDIDVPTYRAARQPTKEKRTRRTRAEPPVSKSRDSSPVRSTLTRPPAKAYAPRRAPSDSESDRSASPPPVRRERESPDTRDQPGKYKSLSGMSAIPNPRSSPVAQNWTAPRAPSSTARPRRPVSDSDSDRSPSPHSRPENVRVDNRYKVLPDLPAPSLKATPIPVLQQQLRRVNSPVKITPQESESESDDSSAPPQRQSTTYSQDSLSRYRVLPDVALQPHIAPIQQRSSSITASNPPQKVHSDPESEASNESPRRDSVDRGNSKTVNNRYRDLPEMRSTSVAVKQEPPRRAPSPVRPPPDDSSSDELSHLRRSGSSEREDNRRSVPRAANGPGTQRSGVSVKGNIPPLYSKPVEEPLYSLPPDSYPSSIPGYSSDIQNVSFVKEGSVGLRLVGGNDVGIFVGGVQPNSPAYGQGMKEGDQILQVNKVDFSHFTREEAANFLLNIQSGERVDICTQNKMDLYKKITKSHLADNFYIRTHFDHESEGPIGLSFTRGEVFRVVDTMHRGKLGSWLAIRMGNNLHEMDKGTIPNQARAETLASIEQTQRSSVEKQVSGPRAEFWKLRGLRGNKKSEKALRRSRDDLLQLTIQGKYPAYERVLLREANFKRPIVILGPLNDIAMEKLATEMPDQYEVAEMVPRSGGGESTSTVIKLDTVRKIAEKDKHPLLDITPTAVERLNYIQYHPMVLFLDPHSRKDVKAMRQKYSPKSNKSSRRLYSQAVKMKKQYNQLFSASIDLQPGSDLWYESLKDKIRHQQSKPVWVSEVTLESGGEQDLDALDQTQSDYLSAASDLEDTDGEPFTDGEAYTDNEDLEEGYREADRVPRALARSSEPASGHYSPTMDPEPAADREIPPLLHVPEPSSARQDSYSPHHSTADEEDPSQRSFTDSDFSALDALAPTNTSDGPPDFVAPNPPMGHSVDEPSYAKAPVSPQQASLSTIEERLQQARSAEAQAQPEERKGPQFIVLAHHHQAVQFRRTQIQGSDSSEEEEEDADETDDIEWGPATEL</sequence>
<feature type="compositionally biased region" description="Low complexity" evidence="11">
    <location>
        <begin position="420"/>
        <end position="430"/>
    </location>
</feature>
<feature type="compositionally biased region" description="Basic and acidic residues" evidence="11">
    <location>
        <begin position="256"/>
        <end position="265"/>
    </location>
</feature>
<dbReference type="GO" id="GO:0045216">
    <property type="term" value="P:cell-cell junction organization"/>
    <property type="evidence" value="ECO:0007669"/>
    <property type="project" value="TreeGrafter"/>
</dbReference>
<dbReference type="GO" id="GO:0090557">
    <property type="term" value="P:establishment of endothelial intestinal barrier"/>
    <property type="evidence" value="ECO:0007669"/>
    <property type="project" value="TreeGrafter"/>
</dbReference>
<dbReference type="InterPro" id="IPR001478">
    <property type="entry name" value="PDZ"/>
</dbReference>
<feature type="compositionally biased region" description="Polar residues" evidence="11">
    <location>
        <begin position="1237"/>
        <end position="1247"/>
    </location>
</feature>
<feature type="domain" description="PDZ" evidence="14">
    <location>
        <begin position="102"/>
        <end position="189"/>
    </location>
</feature>
<evidence type="ECO:0000256" key="3">
    <source>
        <dbReference type="ARBA" id="ARBA00007014"/>
    </source>
</evidence>
<evidence type="ECO:0000256" key="12">
    <source>
        <dbReference type="SAM" id="SignalP"/>
    </source>
</evidence>
<dbReference type="SUPFAM" id="SSF50044">
    <property type="entry name" value="SH3-domain"/>
    <property type="match status" value="1"/>
</dbReference>
<dbReference type="FunFam" id="2.30.42.10:FF:000009">
    <property type="entry name" value="Putative tight junction protein ZO-1"/>
    <property type="match status" value="1"/>
</dbReference>
<dbReference type="Pfam" id="PF00625">
    <property type="entry name" value="Guanylate_kin"/>
    <property type="match status" value="1"/>
</dbReference>
<keyword evidence="6" id="KW-1003">Cell membrane</keyword>
<dbReference type="FunFam" id="3.40.50.300:FF:000110">
    <property type="entry name" value="tight junction protein ZO-1 isoform X1"/>
    <property type="match status" value="1"/>
</dbReference>
<feature type="compositionally biased region" description="Basic and acidic residues" evidence="11">
    <location>
        <begin position="446"/>
        <end position="460"/>
    </location>
</feature>
<evidence type="ECO:0000256" key="7">
    <source>
        <dbReference type="ARBA" id="ARBA00022553"/>
    </source>
</evidence>
<dbReference type="PANTHER" id="PTHR13865">
    <property type="entry name" value="TIGHT JUNCTION PROTEIN"/>
    <property type="match status" value="1"/>
</dbReference>
<dbReference type="PROSITE" id="PS50052">
    <property type="entry name" value="GUANYLATE_KINASE_2"/>
    <property type="match status" value="1"/>
</dbReference>
<dbReference type="SMART" id="SM00072">
    <property type="entry name" value="GuKc"/>
    <property type="match status" value="1"/>
</dbReference>
<dbReference type="SUPFAM" id="SSF52540">
    <property type="entry name" value="P-loop containing nucleoside triphosphate hydrolases"/>
    <property type="match status" value="1"/>
</dbReference>
<dbReference type="InterPro" id="IPR008145">
    <property type="entry name" value="GK/Ca_channel_bsu"/>
</dbReference>
<dbReference type="Gene3D" id="2.30.42.10">
    <property type="match status" value="3"/>
</dbReference>
<dbReference type="InterPro" id="IPR005420">
    <property type="entry name" value="ZO-3"/>
</dbReference>
<gene>
    <name evidence="16" type="primary">tjp3</name>
</gene>
<feature type="compositionally biased region" description="Polar residues" evidence="11">
    <location>
        <begin position="194"/>
        <end position="209"/>
    </location>
</feature>
<evidence type="ECO:0000313" key="15">
    <source>
        <dbReference type="Proteomes" id="UP000515150"/>
    </source>
</evidence>
<evidence type="ECO:0000256" key="9">
    <source>
        <dbReference type="ARBA" id="ARBA00022949"/>
    </source>
</evidence>
<keyword evidence="4" id="KW-0796">Tight junction</keyword>
<dbReference type="GO" id="GO:0150105">
    <property type="term" value="P:protein localization to cell-cell junction"/>
    <property type="evidence" value="ECO:0007669"/>
    <property type="project" value="TreeGrafter"/>
</dbReference>
<evidence type="ECO:0000313" key="16">
    <source>
        <dbReference type="RefSeq" id="XP_029002132.1"/>
    </source>
</evidence>
<keyword evidence="15" id="KW-1185">Reference proteome</keyword>
<accession>A0A6P7M785</accession>
<feature type="domain" description="PDZ" evidence="14">
    <location>
        <begin position="760"/>
        <end position="818"/>
    </location>
</feature>
<comment type="similarity">
    <text evidence="3">Belongs to the MAGUK family.</text>
</comment>
<keyword evidence="9" id="KW-0965">Cell junction</keyword>
<feature type="compositionally biased region" description="Basic and acidic residues" evidence="11">
    <location>
        <begin position="629"/>
        <end position="639"/>
    </location>
</feature>
<keyword evidence="7" id="KW-0597">Phosphoprotein</keyword>
<dbReference type="GO" id="GO:0005886">
    <property type="term" value="C:plasma membrane"/>
    <property type="evidence" value="ECO:0007669"/>
    <property type="project" value="UniProtKB-SubCell"/>
</dbReference>
<dbReference type="PROSITE" id="PS50106">
    <property type="entry name" value="PDZ"/>
    <property type="match status" value="3"/>
</dbReference>
<feature type="compositionally biased region" description="Basic and acidic residues" evidence="11">
    <location>
        <begin position="683"/>
        <end position="700"/>
    </location>
</feature>
<feature type="compositionally biased region" description="Polar residues" evidence="11">
    <location>
        <begin position="602"/>
        <end position="614"/>
    </location>
</feature>
<feature type="region of interest" description="Disordered" evidence="11">
    <location>
        <begin position="1349"/>
        <end position="1382"/>
    </location>
</feature>
<protein>
    <submittedName>
        <fullName evidence="16">Tight junction protein ZO-3</fullName>
    </submittedName>
</protein>
<dbReference type="GO" id="GO:0050839">
    <property type="term" value="F:cell adhesion molecule binding"/>
    <property type="evidence" value="ECO:0007669"/>
    <property type="project" value="TreeGrafter"/>
</dbReference>
<dbReference type="FunFam" id="2.30.42.10:FF:000013">
    <property type="entry name" value="Putative tight junction protein ZO-1"/>
    <property type="match status" value="1"/>
</dbReference>
<evidence type="ECO:0000256" key="4">
    <source>
        <dbReference type="ARBA" id="ARBA00022427"/>
    </source>
</evidence>
<feature type="domain" description="Guanylate kinase-like" evidence="13">
    <location>
        <begin position="887"/>
        <end position="1128"/>
    </location>
</feature>
<feature type="region of interest" description="Disordered" evidence="11">
    <location>
        <begin position="188"/>
        <end position="265"/>
    </location>
</feature>
<dbReference type="Pfam" id="PF07653">
    <property type="entry name" value="SH3_2"/>
    <property type="match status" value="1"/>
</dbReference>
<keyword evidence="8" id="KW-0677">Repeat</keyword>
<feature type="compositionally biased region" description="Basic and acidic residues" evidence="11">
    <location>
        <begin position="1189"/>
        <end position="1198"/>
    </location>
</feature>
<feature type="signal peptide" evidence="12">
    <location>
        <begin position="1"/>
        <end position="19"/>
    </location>
</feature>
<evidence type="ECO:0000259" key="14">
    <source>
        <dbReference type="PROSITE" id="PS50106"/>
    </source>
</evidence>
<dbReference type="GO" id="GO:1905605">
    <property type="term" value="P:positive regulation of blood-brain barrier permeability"/>
    <property type="evidence" value="ECO:0007669"/>
    <property type="project" value="TreeGrafter"/>
</dbReference>
<evidence type="ECO:0000256" key="11">
    <source>
        <dbReference type="SAM" id="MobiDB-lite"/>
    </source>
</evidence>
<feature type="compositionally biased region" description="Basic and acidic residues" evidence="11">
    <location>
        <begin position="212"/>
        <end position="231"/>
    </location>
</feature>
<dbReference type="CDD" id="cd06728">
    <property type="entry name" value="PDZ2_ZO1-like_ds"/>
    <property type="match status" value="1"/>
</dbReference>
<dbReference type="InterPro" id="IPR008144">
    <property type="entry name" value="Guanylate_kin-like_dom"/>
</dbReference>
<evidence type="ECO:0000256" key="1">
    <source>
        <dbReference type="ARBA" id="ARBA00004413"/>
    </source>
</evidence>
<dbReference type="RefSeq" id="XP_029002132.1">
    <property type="nucleotide sequence ID" value="XM_029146299.3"/>
</dbReference>
<keyword evidence="5" id="KW-0728">SH3 domain</keyword>
<dbReference type="SMART" id="SM00228">
    <property type="entry name" value="PDZ"/>
    <property type="match status" value="3"/>
</dbReference>
<dbReference type="InParanoid" id="A0A6P7M785"/>
<evidence type="ECO:0000256" key="10">
    <source>
        <dbReference type="ARBA" id="ARBA00023136"/>
    </source>
</evidence>
<feature type="compositionally biased region" description="Acidic residues" evidence="11">
    <location>
        <begin position="353"/>
        <end position="363"/>
    </location>
</feature>
<dbReference type="Gene3D" id="3.40.50.300">
    <property type="entry name" value="P-loop containing nucleotide triphosphate hydrolases"/>
    <property type="match status" value="1"/>
</dbReference>
<feature type="compositionally biased region" description="Polar residues" evidence="11">
    <location>
        <begin position="474"/>
        <end position="483"/>
    </location>
</feature>
<comment type="subcellular location">
    <subcellularLocation>
        <location evidence="2">Cell junction</location>
        <location evidence="2">Tight junction</location>
    </subcellularLocation>
    <subcellularLocation>
        <location evidence="1">Cell membrane</location>
        <topology evidence="1">Peripheral membrane protein</topology>
        <orientation evidence="1">Cytoplasmic side</orientation>
    </subcellularLocation>
</comment>
<evidence type="ECO:0000256" key="2">
    <source>
        <dbReference type="ARBA" id="ARBA00004435"/>
    </source>
</evidence>
<reference evidence="16" key="1">
    <citation type="submission" date="2025-08" db="UniProtKB">
        <authorList>
            <consortium name="RefSeq"/>
        </authorList>
    </citation>
    <scope>IDENTIFICATION</scope>
</reference>
<feature type="chain" id="PRO_5027610311" evidence="12">
    <location>
        <begin position="20"/>
        <end position="1382"/>
    </location>
</feature>
<dbReference type="InterPro" id="IPR036028">
    <property type="entry name" value="SH3-like_dom_sf"/>
</dbReference>
<feature type="compositionally biased region" description="Acidic residues" evidence="11">
    <location>
        <begin position="1360"/>
        <end position="1375"/>
    </location>
</feature>
<feature type="compositionally biased region" description="Polar residues" evidence="11">
    <location>
        <begin position="233"/>
        <end position="248"/>
    </location>
</feature>
<dbReference type="SUPFAM" id="SSF50156">
    <property type="entry name" value="PDZ domain-like"/>
    <property type="match status" value="3"/>
</dbReference>
<dbReference type="GO" id="GO:0098609">
    <property type="term" value="P:cell-cell adhesion"/>
    <property type="evidence" value="ECO:0007669"/>
    <property type="project" value="TreeGrafter"/>
</dbReference>
<feature type="compositionally biased region" description="Basic and acidic residues" evidence="11">
    <location>
        <begin position="498"/>
        <end position="525"/>
    </location>
</feature>
<dbReference type="Pfam" id="PF00595">
    <property type="entry name" value="PDZ"/>
    <property type="match status" value="3"/>
</dbReference>
<dbReference type="InterPro" id="IPR036034">
    <property type="entry name" value="PDZ_sf"/>
</dbReference>
<keyword evidence="10" id="KW-0472">Membrane</keyword>
<dbReference type="OrthoDB" id="418634at2759"/>
<dbReference type="Gene3D" id="2.30.30.40">
    <property type="entry name" value="SH3 Domains"/>
    <property type="match status" value="1"/>
</dbReference>
<feature type="compositionally biased region" description="Low complexity" evidence="11">
    <location>
        <begin position="484"/>
        <end position="493"/>
    </location>
</feature>
<dbReference type="KEGG" id="bspl:114853205"/>
<dbReference type="GeneID" id="114853205"/>
<feature type="region of interest" description="Disordered" evidence="11">
    <location>
        <begin position="1165"/>
        <end position="1337"/>
    </location>
</feature>
<dbReference type="PANTHER" id="PTHR13865:SF11">
    <property type="entry name" value="TIGHT JUNCTION PROTEIN ZO-3"/>
    <property type="match status" value="1"/>
</dbReference>
<evidence type="ECO:0000256" key="6">
    <source>
        <dbReference type="ARBA" id="ARBA00022475"/>
    </source>
</evidence>
<dbReference type="CDD" id="cd12028">
    <property type="entry name" value="SH3_ZO-3"/>
    <property type="match status" value="1"/>
</dbReference>
<evidence type="ECO:0000256" key="8">
    <source>
        <dbReference type="ARBA" id="ARBA00022737"/>
    </source>
</evidence>
<dbReference type="Proteomes" id="UP000515150">
    <property type="component" value="Chromosome 4"/>
</dbReference>
<feature type="compositionally biased region" description="Acidic residues" evidence="11">
    <location>
        <begin position="1166"/>
        <end position="1188"/>
    </location>
</feature>
<keyword evidence="12" id="KW-0732">Signal</keyword>
<feature type="domain" description="PDZ" evidence="14">
    <location>
        <begin position="266"/>
        <end position="344"/>
    </location>
</feature>
<name>A0A6P7M785_BETSP</name>
<dbReference type="GO" id="GO:0005923">
    <property type="term" value="C:bicellular tight junction"/>
    <property type="evidence" value="ECO:0007669"/>
    <property type="project" value="UniProtKB-SubCell"/>
</dbReference>